<evidence type="ECO:0000256" key="3">
    <source>
        <dbReference type="ARBA" id="ARBA00023163"/>
    </source>
</evidence>
<dbReference type="PROSITE" id="PS01124">
    <property type="entry name" value="HTH_ARAC_FAMILY_2"/>
    <property type="match status" value="1"/>
</dbReference>
<dbReference type="SMART" id="SM00342">
    <property type="entry name" value="HTH_ARAC"/>
    <property type="match status" value="1"/>
</dbReference>
<keyword evidence="3" id="KW-0804">Transcription</keyword>
<organism evidence="5 6">
    <name type="scientific">Hymenobacter lapidarius</name>
    <dbReference type="NCBI Taxonomy" id="1908237"/>
    <lineage>
        <taxon>Bacteria</taxon>
        <taxon>Pseudomonadati</taxon>
        <taxon>Bacteroidota</taxon>
        <taxon>Cytophagia</taxon>
        <taxon>Cytophagales</taxon>
        <taxon>Hymenobacteraceae</taxon>
        <taxon>Hymenobacter</taxon>
    </lineage>
</organism>
<dbReference type="AlphaFoldDB" id="A0A1G1T985"/>
<dbReference type="InterPro" id="IPR018060">
    <property type="entry name" value="HTH_AraC"/>
</dbReference>
<dbReference type="Gene3D" id="1.10.10.60">
    <property type="entry name" value="Homeodomain-like"/>
    <property type="match status" value="1"/>
</dbReference>
<dbReference type="GO" id="GO:0043565">
    <property type="term" value="F:sequence-specific DNA binding"/>
    <property type="evidence" value="ECO:0007669"/>
    <property type="project" value="InterPro"/>
</dbReference>
<dbReference type="PRINTS" id="PR00032">
    <property type="entry name" value="HTHARAC"/>
</dbReference>
<dbReference type="PANTHER" id="PTHR43280">
    <property type="entry name" value="ARAC-FAMILY TRANSCRIPTIONAL REGULATOR"/>
    <property type="match status" value="1"/>
</dbReference>
<feature type="domain" description="HTH araC/xylS-type" evidence="4">
    <location>
        <begin position="172"/>
        <end position="270"/>
    </location>
</feature>
<keyword evidence="1" id="KW-0805">Transcription regulation</keyword>
<dbReference type="InterPro" id="IPR009057">
    <property type="entry name" value="Homeodomain-like_sf"/>
</dbReference>
<dbReference type="OrthoDB" id="9793451at2"/>
<dbReference type="GO" id="GO:0003700">
    <property type="term" value="F:DNA-binding transcription factor activity"/>
    <property type="evidence" value="ECO:0007669"/>
    <property type="project" value="InterPro"/>
</dbReference>
<accession>A0A1G1T985</accession>
<keyword evidence="2" id="KW-0238">DNA-binding</keyword>
<sequence length="272" mass="31379">MPHPPAIPVKDKFLPGLAVRLTRMKEVIKTTRPHGHKRYYELIYLTEGAGWHYIDFQRYPVAPHTYYLICPGQVHHWELSEVPRGYVLMVKEEFLEQHPAPVALDELPATLTLAPATDARAVWKLMEREYQQPDAPHVAAALAAYLHLLLVQLWRGQPNPQVRSHQLPPLVQAYKQCVEENYRRQHLVKQYADQLHITARYLNLQCQQALGQPASQIIARRLVREAKRQLLFTANTVAQIAGDLGFEDPSYFSKFYRKQTGQSPGEYRQSIS</sequence>
<evidence type="ECO:0000256" key="1">
    <source>
        <dbReference type="ARBA" id="ARBA00023015"/>
    </source>
</evidence>
<dbReference type="Pfam" id="PF02311">
    <property type="entry name" value="AraC_binding"/>
    <property type="match status" value="1"/>
</dbReference>
<dbReference type="STRING" id="1908237.BEN47_10780"/>
<comment type="caution">
    <text evidence="5">The sequence shown here is derived from an EMBL/GenBank/DDBJ whole genome shotgun (WGS) entry which is preliminary data.</text>
</comment>
<proteinExistence type="predicted"/>
<protein>
    <recommendedName>
        <fullName evidence="4">HTH araC/xylS-type domain-containing protein</fullName>
    </recommendedName>
</protein>
<evidence type="ECO:0000259" key="4">
    <source>
        <dbReference type="PROSITE" id="PS01124"/>
    </source>
</evidence>
<evidence type="ECO:0000313" key="6">
    <source>
        <dbReference type="Proteomes" id="UP000176294"/>
    </source>
</evidence>
<dbReference type="InterPro" id="IPR003313">
    <property type="entry name" value="AraC-bd"/>
</dbReference>
<dbReference type="Proteomes" id="UP000176294">
    <property type="component" value="Unassembled WGS sequence"/>
</dbReference>
<gene>
    <name evidence="5" type="ORF">BEN47_10780</name>
</gene>
<dbReference type="SUPFAM" id="SSF46689">
    <property type="entry name" value="Homeodomain-like"/>
    <property type="match status" value="1"/>
</dbReference>
<dbReference type="InterPro" id="IPR037923">
    <property type="entry name" value="HTH-like"/>
</dbReference>
<dbReference type="EMBL" id="MDZB01000089">
    <property type="protein sequence ID" value="OGX87442.1"/>
    <property type="molecule type" value="Genomic_DNA"/>
</dbReference>
<keyword evidence="6" id="KW-1185">Reference proteome</keyword>
<name>A0A1G1T985_9BACT</name>
<dbReference type="RefSeq" id="WP_070726125.1">
    <property type="nucleotide sequence ID" value="NZ_MDZB01000089.1"/>
</dbReference>
<dbReference type="PANTHER" id="PTHR43280:SF32">
    <property type="entry name" value="TRANSCRIPTIONAL REGULATORY PROTEIN"/>
    <property type="match status" value="1"/>
</dbReference>
<dbReference type="InterPro" id="IPR020449">
    <property type="entry name" value="Tscrpt_reg_AraC-type_HTH"/>
</dbReference>
<evidence type="ECO:0000313" key="5">
    <source>
        <dbReference type="EMBL" id="OGX87442.1"/>
    </source>
</evidence>
<evidence type="ECO:0000256" key="2">
    <source>
        <dbReference type="ARBA" id="ARBA00023125"/>
    </source>
</evidence>
<dbReference type="Pfam" id="PF12833">
    <property type="entry name" value="HTH_18"/>
    <property type="match status" value="1"/>
</dbReference>
<reference evidence="5 6" key="1">
    <citation type="submission" date="2016-08" db="EMBL/GenBank/DDBJ databases">
        <title>Hymenobacter coccineus sp. nov., Hymenobacter lapidarius sp. nov. and Hymenobacter glacialis sp. nov., isolated from Antarctic soil.</title>
        <authorList>
            <person name="Sedlacek I."/>
            <person name="Kralova S."/>
            <person name="Kyrova K."/>
            <person name="Maslanova I."/>
            <person name="Stankova E."/>
            <person name="Vrbovska V."/>
            <person name="Nemec M."/>
            <person name="Bartak M."/>
            <person name="Svec P."/>
            <person name="Busse H.-J."/>
            <person name="Pantucek R."/>
        </authorList>
    </citation>
    <scope>NUCLEOTIDE SEQUENCE [LARGE SCALE GENOMIC DNA]</scope>
    <source>
        <strain evidence="5 6">CCM 8643</strain>
    </source>
</reference>
<dbReference type="Gene3D" id="2.60.120.10">
    <property type="entry name" value="Jelly Rolls"/>
    <property type="match status" value="1"/>
</dbReference>
<dbReference type="SUPFAM" id="SSF51215">
    <property type="entry name" value="Regulatory protein AraC"/>
    <property type="match status" value="1"/>
</dbReference>
<dbReference type="InterPro" id="IPR014710">
    <property type="entry name" value="RmlC-like_jellyroll"/>
</dbReference>